<dbReference type="InterPro" id="IPR048254">
    <property type="entry name" value="CDP_ALCOHOL_P_TRANSF_CS"/>
</dbReference>
<evidence type="ECO:0000256" key="6">
    <source>
        <dbReference type="ARBA" id="ARBA00022989"/>
    </source>
</evidence>
<feature type="transmembrane region" description="Helical" evidence="11">
    <location>
        <begin position="71"/>
        <end position="96"/>
    </location>
</feature>
<dbReference type="PIRSF" id="PIRSF000847">
    <property type="entry name" value="Phos_ph_gly_syn"/>
    <property type="match status" value="1"/>
</dbReference>
<dbReference type="GO" id="GO:0046474">
    <property type="term" value="P:glycerophospholipid biosynthetic process"/>
    <property type="evidence" value="ECO:0007669"/>
    <property type="project" value="TreeGrafter"/>
</dbReference>
<evidence type="ECO:0000256" key="10">
    <source>
        <dbReference type="ARBA" id="ARBA00023264"/>
    </source>
</evidence>
<name>A0A1J5TD87_9ZZZZ</name>
<dbReference type="PROSITE" id="PS00379">
    <property type="entry name" value="CDP_ALCOHOL_P_TRANSF"/>
    <property type="match status" value="1"/>
</dbReference>
<dbReference type="PANTHER" id="PTHR14269:SF11">
    <property type="entry name" value="CDP-DIACYLGLYCEROL--GLYCEROL-3-PHOSPHATE 3-PHOSPHATIDYLTRANSFERASE"/>
    <property type="match status" value="1"/>
</dbReference>
<accession>A0A1J5TD87</accession>
<evidence type="ECO:0000256" key="1">
    <source>
        <dbReference type="ARBA" id="ARBA00004141"/>
    </source>
</evidence>
<evidence type="ECO:0000256" key="7">
    <source>
        <dbReference type="ARBA" id="ARBA00023098"/>
    </source>
</evidence>
<dbReference type="InterPro" id="IPR050324">
    <property type="entry name" value="CDP-alcohol_PTase-I"/>
</dbReference>
<evidence type="ECO:0000256" key="2">
    <source>
        <dbReference type="ARBA" id="ARBA00010441"/>
    </source>
</evidence>
<comment type="similarity">
    <text evidence="2">Belongs to the CDP-alcohol phosphatidyltransferase class-I family.</text>
</comment>
<keyword evidence="7" id="KW-0443">Lipid metabolism</keyword>
<evidence type="ECO:0000256" key="3">
    <source>
        <dbReference type="ARBA" id="ARBA00022516"/>
    </source>
</evidence>
<dbReference type="Pfam" id="PF01066">
    <property type="entry name" value="CDP-OH_P_transf"/>
    <property type="match status" value="1"/>
</dbReference>
<evidence type="ECO:0000256" key="8">
    <source>
        <dbReference type="ARBA" id="ARBA00023136"/>
    </source>
</evidence>
<sequence>MNLPNLLTLSRIPMMFVIVWLMFLDRLGAATAAFALFIGGAISDWLDGYFARKQGLVSDFGKLMDALTDKIMVLGIMVALVDKQILPLAYVLITLCREFMVSGMRMLAAAQGVVVQADKGGKTKTVTQLIAIGFLLATPMIGRDWAYVFPGTDFTVTTEVMHHIGLVGFVLGTFFAVWSGYNYIRVHWKLVNPNTAGK</sequence>
<dbReference type="InterPro" id="IPR004570">
    <property type="entry name" value="Phosphatidylglycerol_P_synth"/>
</dbReference>
<keyword evidence="6 11" id="KW-1133">Transmembrane helix</keyword>
<proteinExistence type="inferred from homology"/>
<feature type="transmembrane region" description="Helical" evidence="11">
    <location>
        <begin position="129"/>
        <end position="148"/>
    </location>
</feature>
<dbReference type="EC" id="2.7.8.5" evidence="12"/>
<organism evidence="12">
    <name type="scientific">mine drainage metagenome</name>
    <dbReference type="NCBI Taxonomy" id="410659"/>
    <lineage>
        <taxon>unclassified sequences</taxon>
        <taxon>metagenomes</taxon>
        <taxon>ecological metagenomes</taxon>
    </lineage>
</organism>
<keyword evidence="5 11" id="KW-0812">Transmembrane</keyword>
<keyword evidence="10" id="KW-1208">Phospholipid metabolism</keyword>
<keyword evidence="9" id="KW-0594">Phospholipid biosynthesis</keyword>
<comment type="subcellular location">
    <subcellularLocation>
        <location evidence="1">Membrane</location>
        <topology evidence="1">Multi-pass membrane protein</topology>
    </subcellularLocation>
</comment>
<evidence type="ECO:0000256" key="4">
    <source>
        <dbReference type="ARBA" id="ARBA00022679"/>
    </source>
</evidence>
<dbReference type="GO" id="GO:0016020">
    <property type="term" value="C:membrane"/>
    <property type="evidence" value="ECO:0007669"/>
    <property type="project" value="UniProtKB-SubCell"/>
</dbReference>
<evidence type="ECO:0000256" key="11">
    <source>
        <dbReference type="SAM" id="Phobius"/>
    </source>
</evidence>
<dbReference type="NCBIfam" id="TIGR00560">
    <property type="entry name" value="pgsA"/>
    <property type="match status" value="1"/>
</dbReference>
<dbReference type="InterPro" id="IPR043130">
    <property type="entry name" value="CDP-OH_PTrfase_TM_dom"/>
</dbReference>
<comment type="caution">
    <text evidence="12">The sequence shown here is derived from an EMBL/GenBank/DDBJ whole genome shotgun (WGS) entry which is preliminary data.</text>
</comment>
<evidence type="ECO:0000256" key="5">
    <source>
        <dbReference type="ARBA" id="ARBA00022692"/>
    </source>
</evidence>
<gene>
    <name evidence="12" type="primary">pgsA_1</name>
    <name evidence="12" type="ORF">GALL_12130</name>
</gene>
<keyword evidence="8 11" id="KW-0472">Membrane</keyword>
<dbReference type="PANTHER" id="PTHR14269">
    <property type="entry name" value="CDP-DIACYLGLYCEROL--GLYCEROL-3-PHOSPHATE 3-PHOSPHATIDYLTRANSFERASE-RELATED"/>
    <property type="match status" value="1"/>
</dbReference>
<evidence type="ECO:0000256" key="9">
    <source>
        <dbReference type="ARBA" id="ARBA00023209"/>
    </source>
</evidence>
<dbReference type="GO" id="GO:0008444">
    <property type="term" value="F:CDP-diacylglycerol-glycerol-3-phosphate 3-phosphatidyltransferase activity"/>
    <property type="evidence" value="ECO:0007669"/>
    <property type="project" value="UniProtKB-EC"/>
</dbReference>
<evidence type="ECO:0000313" key="12">
    <source>
        <dbReference type="EMBL" id="OIR18871.1"/>
    </source>
</evidence>
<reference evidence="12" key="1">
    <citation type="submission" date="2016-10" db="EMBL/GenBank/DDBJ databases">
        <title>Sequence of Gallionella enrichment culture.</title>
        <authorList>
            <person name="Poehlein A."/>
            <person name="Muehling M."/>
            <person name="Daniel R."/>
        </authorList>
    </citation>
    <scope>NUCLEOTIDE SEQUENCE</scope>
</reference>
<dbReference type="AlphaFoldDB" id="A0A1J5TD87"/>
<protein>
    <submittedName>
        <fullName evidence="12">CDP-diacylglycerol--glycerol-3-phosphate 3-phosphatidyltransferase</fullName>
        <ecNumber evidence="12">2.7.8.5</ecNumber>
    </submittedName>
</protein>
<dbReference type="EMBL" id="MLJW01000002">
    <property type="protein sequence ID" value="OIR18871.1"/>
    <property type="molecule type" value="Genomic_DNA"/>
</dbReference>
<dbReference type="Gene3D" id="1.20.120.1760">
    <property type="match status" value="1"/>
</dbReference>
<feature type="transmembrane region" description="Helical" evidence="11">
    <location>
        <begin position="160"/>
        <end position="181"/>
    </location>
</feature>
<dbReference type="InterPro" id="IPR000462">
    <property type="entry name" value="CDP-OH_P_trans"/>
</dbReference>
<keyword evidence="4 12" id="KW-0808">Transferase</keyword>
<dbReference type="GO" id="GO:0005739">
    <property type="term" value="C:mitochondrion"/>
    <property type="evidence" value="ECO:0007669"/>
    <property type="project" value="TreeGrafter"/>
</dbReference>
<keyword evidence="3" id="KW-0444">Lipid biosynthesis</keyword>